<dbReference type="InterPro" id="IPR003495">
    <property type="entry name" value="CobW/HypB/UreG_nucleotide-bd"/>
</dbReference>
<comment type="caution">
    <text evidence="8">The sequence shown here is derived from an EMBL/GenBank/DDBJ whole genome shotgun (WGS) entry which is preliminary data.</text>
</comment>
<accession>A0A9W7FUE2</accession>
<dbReference type="GO" id="GO:0016787">
    <property type="term" value="F:hydrolase activity"/>
    <property type="evidence" value="ECO:0007669"/>
    <property type="project" value="UniProtKB-KW"/>
</dbReference>
<dbReference type="SUPFAM" id="SSF90002">
    <property type="entry name" value="Hypothetical protein YjiA, C-terminal domain"/>
    <property type="match status" value="1"/>
</dbReference>
<protein>
    <recommendedName>
        <fullName evidence="7">CobW C-terminal domain-containing protein</fullName>
    </recommendedName>
</protein>
<dbReference type="InterPro" id="IPR027417">
    <property type="entry name" value="P-loop_NTPase"/>
</dbReference>
<evidence type="ECO:0000259" key="7">
    <source>
        <dbReference type="SMART" id="SM00833"/>
    </source>
</evidence>
<feature type="compositionally biased region" description="Basic and acidic residues" evidence="6">
    <location>
        <begin position="1011"/>
        <end position="1029"/>
    </location>
</feature>
<sequence length="1029" mass="114620">MSRKQRRSDTWDIIKQYTITHGYSPWKPQGDNKLPNGSLIYVRIEEGEVIDDCKILNSHLKSDSAPPLCLILDLSKLNKGKDLEIETSKLEYQKSGIAKSTLRTLEKLGLQNSNLLISGKGAGLFMKLLINADRLKPSSISKLILLHPEISPSTVNGILTRKTKKVKGYGNALLVDIYFDSQKTMDKRLQIIRGSFPKGIEKVGYVINDILGVTSEVTSEVNDEVNSFKPFESDYLGKTFHFSELEISMHPISKQYIHVSEDITEEVKKSYRKNFMSVIQEDVVESVVDSGEPLAGALVLRGTRCVLIRSIKTTPEWVGMKIPSTEVKDDENYIEASMRAVTEGCEVDGPGEIIHLKDIPPVMIYGSGRPYGRVLVNFFNAVMPPPPGELEEADLEDEEDYYDWYTFTRAMEFLGDEASKRGMQTAAMALNAAAAGNKVPKKWRRFEGGIFGQEIFEIYSPLKLAGVKSDSVSKPDSSYKIRADLDSMDEEARKLYLAEVEAYEKMVAEGGDPNLEVEKVDALAAVKKVVEEKKKKAVKTVVPPPVKECGHDDCEDCEEKCETNEDDNSDEESEYEYVPFEPIPVTVLSGFLGAGKTTLMKHILENQTGLRVAVIVNDMGDVNVDANLIKGSTETVKSEEKLVELTNGCICCTLREDLFTELANIASAEDPPDYILIESSGISEPMPVAETFTFTDDTGACLGDITRLDTLVTVVDGSSFLEELYAADMLRNRGWQVTSDDERTVAQLFCDQLEFANVIVMNKMDLMDDASKARLRSVLKRFNPEAKLIESTYSAVDPSLILGTNLFELSKAEQQPDWLKEARIGEHTPESIEYGISSFTYRALRPFHPQRYKELAAAMETRAELMPEVKVAGPSAASVSDVNKSALRVVRSKGIVWIACGFGQSQQGIMSLAGRHLTISPGPPWWASIARDQWPAGLEEKITPLWNEPWGDRQSELIVIGQDMIEEKVRAALDACLLTDEEMGENPECWDNFENPWQKEWDKQLQIAADQKAESAGGHDHGHDHGHGQ</sequence>
<reference evidence="9" key="1">
    <citation type="journal article" date="2023" name="Commun. Biol.">
        <title>Genome analysis of Parmales, the sister group of diatoms, reveals the evolutionary specialization of diatoms from phago-mixotrophs to photoautotrophs.</title>
        <authorList>
            <person name="Ban H."/>
            <person name="Sato S."/>
            <person name="Yoshikawa S."/>
            <person name="Yamada K."/>
            <person name="Nakamura Y."/>
            <person name="Ichinomiya M."/>
            <person name="Sato N."/>
            <person name="Blanc-Mathieu R."/>
            <person name="Endo H."/>
            <person name="Kuwata A."/>
            <person name="Ogata H."/>
        </authorList>
    </citation>
    <scope>NUCLEOTIDE SEQUENCE [LARGE SCALE GENOMIC DNA]</scope>
    <source>
        <strain evidence="9">NIES 3700</strain>
    </source>
</reference>
<evidence type="ECO:0000256" key="3">
    <source>
        <dbReference type="ARBA" id="ARBA00023186"/>
    </source>
</evidence>
<dbReference type="EMBL" id="BRXW01000330">
    <property type="protein sequence ID" value="GMI18315.1"/>
    <property type="molecule type" value="Genomic_DNA"/>
</dbReference>
<name>A0A9W7FUE2_9STRA</name>
<evidence type="ECO:0000256" key="6">
    <source>
        <dbReference type="SAM" id="MobiDB-lite"/>
    </source>
</evidence>
<dbReference type="InterPro" id="IPR051927">
    <property type="entry name" value="Zn_Chap_cDPG_Synth"/>
</dbReference>
<evidence type="ECO:0000313" key="9">
    <source>
        <dbReference type="Proteomes" id="UP001165122"/>
    </source>
</evidence>
<dbReference type="Pfam" id="PF07683">
    <property type="entry name" value="CobW_C"/>
    <property type="match status" value="1"/>
</dbReference>
<dbReference type="CDD" id="cd03112">
    <property type="entry name" value="CobW-like"/>
    <property type="match status" value="1"/>
</dbReference>
<keyword evidence="3" id="KW-0143">Chaperone</keyword>
<dbReference type="Gene3D" id="3.30.1220.10">
    <property type="entry name" value="CobW-like, C-terminal domain"/>
    <property type="match status" value="1"/>
</dbReference>
<evidence type="ECO:0000256" key="1">
    <source>
        <dbReference type="ARBA" id="ARBA00022741"/>
    </source>
</evidence>
<evidence type="ECO:0000256" key="2">
    <source>
        <dbReference type="ARBA" id="ARBA00022801"/>
    </source>
</evidence>
<dbReference type="Pfam" id="PF02492">
    <property type="entry name" value="cobW"/>
    <property type="match status" value="1"/>
</dbReference>
<comment type="catalytic activity">
    <reaction evidence="5">
        <text>GTP + H2O = GDP + phosphate + H(+)</text>
        <dbReference type="Rhea" id="RHEA:19669"/>
        <dbReference type="ChEBI" id="CHEBI:15377"/>
        <dbReference type="ChEBI" id="CHEBI:15378"/>
        <dbReference type="ChEBI" id="CHEBI:37565"/>
        <dbReference type="ChEBI" id="CHEBI:43474"/>
        <dbReference type="ChEBI" id="CHEBI:58189"/>
    </reaction>
    <physiologicalReaction direction="left-to-right" evidence="5">
        <dbReference type="Rhea" id="RHEA:19670"/>
    </physiologicalReaction>
</comment>
<evidence type="ECO:0000256" key="5">
    <source>
        <dbReference type="ARBA" id="ARBA00049117"/>
    </source>
</evidence>
<dbReference type="SMART" id="SM00833">
    <property type="entry name" value="CobW_C"/>
    <property type="match status" value="1"/>
</dbReference>
<evidence type="ECO:0000256" key="4">
    <source>
        <dbReference type="ARBA" id="ARBA00034320"/>
    </source>
</evidence>
<feature type="domain" description="CobW C-terminal" evidence="7">
    <location>
        <begin position="836"/>
        <end position="977"/>
    </location>
</feature>
<feature type="region of interest" description="Disordered" evidence="6">
    <location>
        <begin position="1007"/>
        <end position="1029"/>
    </location>
</feature>
<comment type="similarity">
    <text evidence="4">Belongs to the SIMIBI class G3E GTPase family. ZNG1 subfamily.</text>
</comment>
<keyword evidence="9" id="KW-1185">Reference proteome</keyword>
<dbReference type="GO" id="GO:0000166">
    <property type="term" value="F:nucleotide binding"/>
    <property type="evidence" value="ECO:0007669"/>
    <property type="project" value="UniProtKB-KW"/>
</dbReference>
<organism evidence="8 9">
    <name type="scientific">Triparma laevis f. longispina</name>
    <dbReference type="NCBI Taxonomy" id="1714387"/>
    <lineage>
        <taxon>Eukaryota</taxon>
        <taxon>Sar</taxon>
        <taxon>Stramenopiles</taxon>
        <taxon>Ochrophyta</taxon>
        <taxon>Bolidophyceae</taxon>
        <taxon>Parmales</taxon>
        <taxon>Triparmaceae</taxon>
        <taxon>Triparma</taxon>
    </lineage>
</organism>
<evidence type="ECO:0000313" key="8">
    <source>
        <dbReference type="EMBL" id="GMI18315.1"/>
    </source>
</evidence>
<dbReference type="InterPro" id="IPR036627">
    <property type="entry name" value="CobW-likC_sf"/>
</dbReference>
<dbReference type="SUPFAM" id="SSF52540">
    <property type="entry name" value="P-loop containing nucleoside triphosphate hydrolases"/>
    <property type="match status" value="1"/>
</dbReference>
<gene>
    <name evidence="8" type="ORF">TrLO_g6177</name>
</gene>
<dbReference type="InterPro" id="IPR011629">
    <property type="entry name" value="CobW-like_C"/>
</dbReference>
<dbReference type="PANTHER" id="PTHR43603:SF1">
    <property type="entry name" value="ZINC-REGULATED GTPASE METALLOPROTEIN ACTIVATOR 1"/>
    <property type="match status" value="1"/>
</dbReference>
<keyword evidence="1" id="KW-0547">Nucleotide-binding</keyword>
<dbReference type="PANTHER" id="PTHR43603">
    <property type="entry name" value="COBW DOMAIN-CONTAINING PROTEIN DDB_G0274527"/>
    <property type="match status" value="1"/>
</dbReference>
<proteinExistence type="inferred from homology"/>
<dbReference type="OrthoDB" id="272672at2759"/>
<dbReference type="AlphaFoldDB" id="A0A9W7FUE2"/>
<keyword evidence="2" id="KW-0378">Hydrolase</keyword>
<dbReference type="Proteomes" id="UP001165122">
    <property type="component" value="Unassembled WGS sequence"/>
</dbReference>
<dbReference type="Gene3D" id="3.40.50.300">
    <property type="entry name" value="P-loop containing nucleotide triphosphate hydrolases"/>
    <property type="match status" value="1"/>
</dbReference>